<feature type="compositionally biased region" description="Polar residues" evidence="1">
    <location>
        <begin position="512"/>
        <end position="521"/>
    </location>
</feature>
<feature type="compositionally biased region" description="Basic and acidic residues" evidence="1">
    <location>
        <begin position="411"/>
        <end position="422"/>
    </location>
</feature>
<evidence type="ECO:0000256" key="1">
    <source>
        <dbReference type="SAM" id="MobiDB-lite"/>
    </source>
</evidence>
<feature type="region of interest" description="Disordered" evidence="1">
    <location>
        <begin position="623"/>
        <end position="644"/>
    </location>
</feature>
<protein>
    <submittedName>
        <fullName evidence="2">Uncharacterized protein</fullName>
    </submittedName>
</protein>
<proteinExistence type="predicted"/>
<dbReference type="VEuPathDB" id="FungiDB:H257_13371"/>
<dbReference type="EMBL" id="QUTG01004707">
    <property type="protein sequence ID" value="RHY87416.1"/>
    <property type="molecule type" value="Genomic_DNA"/>
</dbReference>
<feature type="non-terminal residue" evidence="2">
    <location>
        <position position="1"/>
    </location>
</feature>
<feature type="region of interest" description="Disordered" evidence="1">
    <location>
        <begin position="411"/>
        <end position="539"/>
    </location>
</feature>
<dbReference type="AlphaFoldDB" id="A0A3R6ZZ61"/>
<organism evidence="2 3">
    <name type="scientific">Aphanomyces astaci</name>
    <name type="common">Crayfish plague agent</name>
    <dbReference type="NCBI Taxonomy" id="112090"/>
    <lineage>
        <taxon>Eukaryota</taxon>
        <taxon>Sar</taxon>
        <taxon>Stramenopiles</taxon>
        <taxon>Oomycota</taxon>
        <taxon>Saprolegniomycetes</taxon>
        <taxon>Saprolegniales</taxon>
        <taxon>Verrucalvaceae</taxon>
        <taxon>Aphanomyces</taxon>
    </lineage>
</organism>
<comment type="caution">
    <text evidence="2">The sequence shown here is derived from an EMBL/GenBank/DDBJ whole genome shotgun (WGS) entry which is preliminary data.</text>
</comment>
<accession>A0A3R6ZZ61</accession>
<sequence>TKRTKRKSQKQLIDEAVQNWPSHTLDPDMVLKELDALCRTKKEEAPKDNVEPEVAEDDVKPQNVWALIEDKTIHRIPISKIGFFKAADTFLGLGDVRSIRTIRKDQVRNHMYCLVRKGYIIPHHVVLCSPGPPGFDFGVLDGQHRISALQTLANDRTLPRGVAFDNLVIDDQGNPFDSELTPHVPAVIVKAPTPDLATKIAFAFNDLYRHGNSKRAFHWINMICKFTSWSGYADSSLYSLLETNGKYGHQNITVKKSIDDMAAAGIDVTDIQKLSDATLKRTFRAAVRLHHFKLITPLSDELEDPYLKKETLVFVKWANIMEVVQNYYWFFRRCCGWSGENTNRALTKMMQVFLYCENGFHHEGLDSAKLRDTHVKKWISFKESQYQCVFALGSSKVLPLALQKKYREELRTAAANKDRSEVEDMFGSSDEEEDVDQTKKAIPMPAIHTLSRKAVPAATKRKLHELPQPASKKAPKVPKPSPSSQSSDSRTPTKKSNEAVKKRAKKQLQELEPQSTKPPQTQANSQSNKASKKPSKKPADEIKSFNLLAVSGCIAKHVCAVTQTKNRQSRARIHMTPAQYDHYWMYQDGKGACGLDNVVTVSAEMPTVQSFLDLVNDIDGTKWSFDDYSTDNPEESDESYEDSD</sequence>
<dbReference type="Proteomes" id="UP000285712">
    <property type="component" value="Unassembled WGS sequence"/>
</dbReference>
<gene>
    <name evidence="2" type="ORF">DYB35_013446</name>
</gene>
<feature type="compositionally biased region" description="Acidic residues" evidence="1">
    <location>
        <begin position="628"/>
        <end position="644"/>
    </location>
</feature>
<evidence type="ECO:0000313" key="3">
    <source>
        <dbReference type="Proteomes" id="UP000285712"/>
    </source>
</evidence>
<feature type="compositionally biased region" description="Acidic residues" evidence="1">
    <location>
        <begin position="423"/>
        <end position="435"/>
    </location>
</feature>
<reference evidence="2 3" key="1">
    <citation type="submission" date="2018-08" db="EMBL/GenBank/DDBJ databases">
        <title>Aphanomyces genome sequencing and annotation.</title>
        <authorList>
            <person name="Minardi D."/>
            <person name="Oidtmann B."/>
            <person name="Van Der Giezen M."/>
            <person name="Studholme D.J."/>
        </authorList>
    </citation>
    <scope>NUCLEOTIDE SEQUENCE [LARGE SCALE GENOMIC DNA]</scope>
    <source>
        <strain evidence="2 3">Sv</strain>
    </source>
</reference>
<name>A0A3R6ZZ61_APHAT</name>
<evidence type="ECO:0000313" key="2">
    <source>
        <dbReference type="EMBL" id="RHY87416.1"/>
    </source>
</evidence>